<evidence type="ECO:0000313" key="5">
    <source>
        <dbReference type="Proteomes" id="UP001162131"/>
    </source>
</evidence>
<evidence type="ECO:0000313" key="4">
    <source>
        <dbReference type="EMBL" id="CAG9324400.1"/>
    </source>
</evidence>
<reference evidence="4" key="1">
    <citation type="submission" date="2021-09" db="EMBL/GenBank/DDBJ databases">
        <authorList>
            <consortium name="AG Swart"/>
            <person name="Singh M."/>
            <person name="Singh A."/>
            <person name="Seah K."/>
            <person name="Emmerich C."/>
        </authorList>
    </citation>
    <scope>NUCLEOTIDE SEQUENCE</scope>
    <source>
        <strain evidence="4">ATCC30299</strain>
    </source>
</reference>
<dbReference type="EMBL" id="CAJZBQ010000036">
    <property type="protein sequence ID" value="CAG9324400.1"/>
    <property type="molecule type" value="Genomic_DNA"/>
</dbReference>
<keyword evidence="1" id="KW-0863">Zinc-finger</keyword>
<keyword evidence="5" id="KW-1185">Reference proteome</keyword>
<dbReference type="Proteomes" id="UP001162131">
    <property type="component" value="Unassembled WGS sequence"/>
</dbReference>
<gene>
    <name evidence="4" type="ORF">BSTOLATCC_MIC36192</name>
</gene>
<name>A0AAU9JAV0_9CILI</name>
<evidence type="ECO:0000256" key="1">
    <source>
        <dbReference type="PROSITE-ProRule" id="PRU00047"/>
    </source>
</evidence>
<dbReference type="GO" id="GO:0003676">
    <property type="term" value="F:nucleic acid binding"/>
    <property type="evidence" value="ECO:0007669"/>
    <property type="project" value="InterPro"/>
</dbReference>
<dbReference type="InterPro" id="IPR036875">
    <property type="entry name" value="Znf_CCHC_sf"/>
</dbReference>
<protein>
    <recommendedName>
        <fullName evidence="6">GIY-YIG homing endonuclease</fullName>
    </recommendedName>
</protein>
<keyword evidence="1" id="KW-0862">Zinc</keyword>
<dbReference type="InterPro" id="IPR001878">
    <property type="entry name" value="Znf_CCHC"/>
</dbReference>
<sequence length="300" mass="35461">MERYQDFLAESPSVLYIRYLRNNKILVGTISYLSTSETIKKENEWTLYQLNPVWPLHGPEREPVLMRFDTLIEAEIEEFKKTIELMKYHGIENVRGSIFTEVQLSDNDITFLNAFMIYTQCPGLLFTRPYHENIPLYIENAIYPYVDYAVLYENVRDWNEVYCVYVLTIEHGYYYVGYCKYVNIEYRIDQHKKGQGQGASWTKGHNIKCYSVFGPYTDKRLAIMEELKISLIMFGVHDSTEIVVRGGPYVERDLDEEEVLNIRRLIADLNDACFICYRKGHFARNCNEVVDKYDKEIVRT</sequence>
<evidence type="ECO:0008006" key="6">
    <source>
        <dbReference type="Google" id="ProtNLM"/>
    </source>
</evidence>
<accession>A0AAU9JAV0</accession>
<comment type="caution">
    <text evidence="4">The sequence shown here is derived from an EMBL/GenBank/DDBJ whole genome shotgun (WGS) entry which is preliminary data.</text>
</comment>
<feature type="domain" description="GIY-YIG" evidence="3">
    <location>
        <begin position="160"/>
        <end position="243"/>
    </location>
</feature>
<proteinExistence type="predicted"/>
<dbReference type="InterPro" id="IPR035901">
    <property type="entry name" value="GIY-YIG_endonuc_sf"/>
</dbReference>
<keyword evidence="1" id="KW-0479">Metal-binding</keyword>
<evidence type="ECO:0000259" key="3">
    <source>
        <dbReference type="PROSITE" id="PS50164"/>
    </source>
</evidence>
<dbReference type="AlphaFoldDB" id="A0AAU9JAV0"/>
<organism evidence="4 5">
    <name type="scientific">Blepharisma stoltei</name>
    <dbReference type="NCBI Taxonomy" id="1481888"/>
    <lineage>
        <taxon>Eukaryota</taxon>
        <taxon>Sar</taxon>
        <taxon>Alveolata</taxon>
        <taxon>Ciliophora</taxon>
        <taxon>Postciliodesmatophora</taxon>
        <taxon>Heterotrichea</taxon>
        <taxon>Heterotrichida</taxon>
        <taxon>Blepharismidae</taxon>
        <taxon>Blepharisma</taxon>
    </lineage>
</organism>
<feature type="domain" description="CCHC-type" evidence="2">
    <location>
        <begin position="273"/>
        <end position="288"/>
    </location>
</feature>
<dbReference type="PROSITE" id="PS50164">
    <property type="entry name" value="GIY_YIG"/>
    <property type="match status" value="1"/>
</dbReference>
<dbReference type="InterPro" id="IPR000305">
    <property type="entry name" value="GIY-YIG_endonuc"/>
</dbReference>
<evidence type="ECO:0000259" key="2">
    <source>
        <dbReference type="PROSITE" id="PS50158"/>
    </source>
</evidence>
<dbReference type="PROSITE" id="PS50158">
    <property type="entry name" value="ZF_CCHC"/>
    <property type="match status" value="1"/>
</dbReference>
<dbReference type="GO" id="GO:0008270">
    <property type="term" value="F:zinc ion binding"/>
    <property type="evidence" value="ECO:0007669"/>
    <property type="project" value="UniProtKB-KW"/>
</dbReference>
<dbReference type="Gene3D" id="3.40.1440.10">
    <property type="entry name" value="GIY-YIG endonuclease"/>
    <property type="match status" value="1"/>
</dbReference>
<dbReference type="SUPFAM" id="SSF57756">
    <property type="entry name" value="Retrovirus zinc finger-like domains"/>
    <property type="match status" value="1"/>
</dbReference>